<dbReference type="InterPro" id="IPR050138">
    <property type="entry name" value="DHOase/Allantoinase_Hydrolase"/>
</dbReference>
<dbReference type="Gene3D" id="3.20.20.140">
    <property type="entry name" value="Metal-dependent hydrolases"/>
    <property type="match status" value="1"/>
</dbReference>
<dbReference type="Gene3D" id="2.30.40.10">
    <property type="entry name" value="Urease, subunit C, domain 1"/>
    <property type="match status" value="1"/>
</dbReference>
<evidence type="ECO:0000256" key="2">
    <source>
        <dbReference type="ARBA" id="ARBA00002368"/>
    </source>
</evidence>
<dbReference type="SUPFAM" id="SSF51556">
    <property type="entry name" value="Metallo-dependent hydrolases"/>
    <property type="match status" value="1"/>
</dbReference>
<gene>
    <name evidence="9" type="primary">allB</name>
    <name evidence="9" type="ORF">J7W16_15130</name>
</gene>
<keyword evidence="5" id="KW-0479">Metal-binding</keyword>
<evidence type="ECO:0000256" key="1">
    <source>
        <dbReference type="ARBA" id="ARBA00001947"/>
    </source>
</evidence>
<evidence type="ECO:0000256" key="5">
    <source>
        <dbReference type="ARBA" id="ARBA00022723"/>
    </source>
</evidence>
<dbReference type="NCBIfam" id="TIGR03178">
    <property type="entry name" value="allantoinase"/>
    <property type="match status" value="1"/>
</dbReference>
<dbReference type="GO" id="GO:0005737">
    <property type="term" value="C:cytoplasm"/>
    <property type="evidence" value="ECO:0007669"/>
    <property type="project" value="TreeGrafter"/>
</dbReference>
<evidence type="ECO:0000256" key="6">
    <source>
        <dbReference type="ARBA" id="ARBA00022801"/>
    </source>
</evidence>
<dbReference type="InterPro" id="IPR006680">
    <property type="entry name" value="Amidohydro-rel"/>
</dbReference>
<dbReference type="EMBL" id="JAGKSQ010000006">
    <property type="protein sequence ID" value="MBP3952456.1"/>
    <property type="molecule type" value="Genomic_DNA"/>
</dbReference>
<comment type="function">
    <text evidence="2">Catalyzes the reversible cyclization of carbamoyl aspartate to dihydroorotate.</text>
</comment>
<dbReference type="Proteomes" id="UP000678228">
    <property type="component" value="Unassembled WGS sequence"/>
</dbReference>
<evidence type="ECO:0000256" key="4">
    <source>
        <dbReference type="ARBA" id="ARBA00011881"/>
    </source>
</evidence>
<dbReference type="RefSeq" id="WP_210598182.1">
    <property type="nucleotide sequence ID" value="NZ_JAGKSQ010000006.1"/>
</dbReference>
<dbReference type="NCBIfam" id="TIGR00857">
    <property type="entry name" value="pyrC_multi"/>
    <property type="match status" value="1"/>
</dbReference>
<dbReference type="InterPro" id="IPR011059">
    <property type="entry name" value="Metal-dep_hydrolase_composite"/>
</dbReference>
<dbReference type="GO" id="GO:0006145">
    <property type="term" value="P:purine nucleobase catabolic process"/>
    <property type="evidence" value="ECO:0007669"/>
    <property type="project" value="TreeGrafter"/>
</dbReference>
<sequence length="457" mass="51269">MIKLLIKNGSIYIGNQFVAAQLLIIDERISQIISVDETISNEEEFMVIDASEQLIVPGFIDAHVHFNDPGRADWEGFRTGSQAAAAGGITTVFDMPLNSSPSAVDEEIIERKRKHIYTQSHIDFGLWGGITSENVSDFDCLTKMKEKGIVGFKAFLSESGINDFPHLKKEQIIEAMKIAKELNMLLAFHAEDNEFIEERMQVLLADKRKDRKAFLESRPLEAEFRSIEHALHCALETGATIHFVHVSSPEAIRLINQFKRKGADVSVEVCPHYLLFNETDFLEKGSILKCAPPLRDQGTVEQLWSCIKEGLVDMIGTDHSPCLLSMKDEGQQSIWQTWGGIQGVQFGFPFFISEARKRGLEWSEILPLLTSNVTDRFRLKAKNSMVAVGQLADLTILDTSKKLTVNKSNILMKNNYSPYEGLEAACVVTNTIVRGTVVYQEGKVKGRQGFGKDLFDY</sequence>
<evidence type="ECO:0000256" key="7">
    <source>
        <dbReference type="ARBA" id="ARBA00022833"/>
    </source>
</evidence>
<comment type="caution">
    <text evidence="9">The sequence shown here is derived from an EMBL/GenBank/DDBJ whole genome shotgun (WGS) entry which is preliminary data.</text>
</comment>
<comment type="subunit">
    <text evidence="4">Homotetramer.</text>
</comment>
<keyword evidence="7" id="KW-0862">Zinc</keyword>
<dbReference type="GO" id="GO:0008270">
    <property type="term" value="F:zinc ion binding"/>
    <property type="evidence" value="ECO:0007669"/>
    <property type="project" value="InterPro"/>
</dbReference>
<dbReference type="GO" id="GO:0000256">
    <property type="term" value="P:allantoin catabolic process"/>
    <property type="evidence" value="ECO:0007669"/>
    <property type="project" value="InterPro"/>
</dbReference>
<evidence type="ECO:0000313" key="9">
    <source>
        <dbReference type="EMBL" id="MBP3952456.1"/>
    </source>
</evidence>
<dbReference type="PANTHER" id="PTHR43668">
    <property type="entry name" value="ALLANTOINASE"/>
    <property type="match status" value="1"/>
</dbReference>
<proteinExistence type="inferred from homology"/>
<organism evidence="9 10">
    <name type="scientific">Halalkalibacter suaedae</name>
    <dbReference type="NCBI Taxonomy" id="2822140"/>
    <lineage>
        <taxon>Bacteria</taxon>
        <taxon>Bacillati</taxon>
        <taxon>Bacillota</taxon>
        <taxon>Bacilli</taxon>
        <taxon>Bacillales</taxon>
        <taxon>Bacillaceae</taxon>
        <taxon>Halalkalibacter</taxon>
    </lineage>
</organism>
<keyword evidence="10" id="KW-1185">Reference proteome</keyword>
<dbReference type="InterPro" id="IPR032466">
    <property type="entry name" value="Metal_Hydrolase"/>
</dbReference>
<dbReference type="SUPFAM" id="SSF51338">
    <property type="entry name" value="Composite domain of metallo-dependent hydrolases"/>
    <property type="match status" value="1"/>
</dbReference>
<dbReference type="PROSITE" id="PS00482">
    <property type="entry name" value="DIHYDROOROTASE_1"/>
    <property type="match status" value="1"/>
</dbReference>
<protein>
    <submittedName>
        <fullName evidence="9">Allantoinase AllB</fullName>
        <ecNumber evidence="9">3.5.2.5</ecNumber>
    </submittedName>
</protein>
<dbReference type="GO" id="GO:0050897">
    <property type="term" value="F:cobalt ion binding"/>
    <property type="evidence" value="ECO:0007669"/>
    <property type="project" value="InterPro"/>
</dbReference>
<comment type="cofactor">
    <cofactor evidence="1">
        <name>Zn(2+)</name>
        <dbReference type="ChEBI" id="CHEBI:29105"/>
    </cofactor>
</comment>
<comment type="similarity">
    <text evidence="3">Belongs to the metallo-dependent hydrolases superfamily. DHOase family. Class I DHOase subfamily.</text>
</comment>
<reference evidence="9" key="1">
    <citation type="submission" date="2021-03" db="EMBL/GenBank/DDBJ databases">
        <title>Bacillus suaedae sp. nov., isolated from Suaeda aralocaspica.</title>
        <authorList>
            <person name="Lei R.F.R."/>
        </authorList>
    </citation>
    <scope>NUCLEOTIDE SEQUENCE</scope>
    <source>
        <strain evidence="9">YZJH907-2</strain>
    </source>
</reference>
<dbReference type="EC" id="3.5.2.5" evidence="9"/>
<evidence type="ECO:0000313" key="10">
    <source>
        <dbReference type="Proteomes" id="UP000678228"/>
    </source>
</evidence>
<dbReference type="PANTHER" id="PTHR43668:SF4">
    <property type="entry name" value="ALLANTOINASE"/>
    <property type="match status" value="1"/>
</dbReference>
<evidence type="ECO:0000259" key="8">
    <source>
        <dbReference type="Pfam" id="PF01979"/>
    </source>
</evidence>
<dbReference type="GO" id="GO:0004038">
    <property type="term" value="F:allantoinase activity"/>
    <property type="evidence" value="ECO:0007669"/>
    <property type="project" value="UniProtKB-EC"/>
</dbReference>
<dbReference type="InterPro" id="IPR002195">
    <property type="entry name" value="Dihydroorotase_CS"/>
</dbReference>
<dbReference type="AlphaFoldDB" id="A0A940WUC8"/>
<feature type="domain" description="Amidohydrolase-related" evidence="8">
    <location>
        <begin position="55"/>
        <end position="438"/>
    </location>
</feature>
<name>A0A940WUC8_9BACI</name>
<accession>A0A940WUC8</accession>
<dbReference type="Pfam" id="PF01979">
    <property type="entry name" value="Amidohydro_1"/>
    <property type="match status" value="1"/>
</dbReference>
<dbReference type="InterPro" id="IPR017593">
    <property type="entry name" value="Allantoinase"/>
</dbReference>
<evidence type="ECO:0000256" key="3">
    <source>
        <dbReference type="ARBA" id="ARBA00010286"/>
    </source>
</evidence>
<keyword evidence="6 9" id="KW-0378">Hydrolase</keyword>